<evidence type="ECO:0000256" key="1">
    <source>
        <dbReference type="SAM" id="Phobius"/>
    </source>
</evidence>
<feature type="transmembrane region" description="Helical" evidence="1">
    <location>
        <begin position="37"/>
        <end position="59"/>
    </location>
</feature>
<evidence type="ECO:0000313" key="3">
    <source>
        <dbReference type="EMBL" id="ETX31006.1"/>
    </source>
</evidence>
<feature type="transmembrane region" description="Helical" evidence="1">
    <location>
        <begin position="208"/>
        <end position="228"/>
    </location>
</feature>
<dbReference type="InterPro" id="IPR000620">
    <property type="entry name" value="EamA_dom"/>
</dbReference>
<dbReference type="SUPFAM" id="SSF103481">
    <property type="entry name" value="Multidrug resistance efflux transporter EmrE"/>
    <property type="match status" value="2"/>
</dbReference>
<organism evidence="3 4">
    <name type="scientific">Roseivivax isoporae LMG 25204</name>
    <dbReference type="NCBI Taxonomy" id="1449351"/>
    <lineage>
        <taxon>Bacteria</taxon>
        <taxon>Pseudomonadati</taxon>
        <taxon>Pseudomonadota</taxon>
        <taxon>Alphaproteobacteria</taxon>
        <taxon>Rhodobacterales</taxon>
        <taxon>Roseobacteraceae</taxon>
        <taxon>Roseivivax</taxon>
    </lineage>
</organism>
<dbReference type="Proteomes" id="UP000023430">
    <property type="component" value="Unassembled WGS sequence"/>
</dbReference>
<feature type="transmembrane region" description="Helical" evidence="1">
    <location>
        <begin position="174"/>
        <end position="196"/>
    </location>
</feature>
<feature type="transmembrane region" description="Helical" evidence="1">
    <location>
        <begin position="149"/>
        <end position="167"/>
    </location>
</feature>
<dbReference type="GO" id="GO:0016020">
    <property type="term" value="C:membrane"/>
    <property type="evidence" value="ECO:0007669"/>
    <property type="project" value="InterPro"/>
</dbReference>
<keyword evidence="1" id="KW-0812">Transmembrane</keyword>
<keyword evidence="1" id="KW-0472">Membrane</keyword>
<feature type="transmembrane region" description="Helical" evidence="1">
    <location>
        <begin position="7"/>
        <end position="25"/>
    </location>
</feature>
<reference evidence="3 4" key="1">
    <citation type="submission" date="2014-01" db="EMBL/GenBank/DDBJ databases">
        <title>Roseivivax isoporae LMG 25204 Genome Sequencing.</title>
        <authorList>
            <person name="Lai Q."/>
            <person name="Li G."/>
            <person name="Shao Z."/>
        </authorList>
    </citation>
    <scope>NUCLEOTIDE SEQUENCE [LARGE SCALE GENOMIC DNA]</scope>
    <source>
        <strain evidence="3 4">LMG 25204</strain>
    </source>
</reference>
<keyword evidence="4" id="KW-1185">Reference proteome</keyword>
<evidence type="ECO:0000259" key="2">
    <source>
        <dbReference type="Pfam" id="PF00892"/>
    </source>
</evidence>
<dbReference type="EMBL" id="JAME01000001">
    <property type="protein sequence ID" value="ETX31006.1"/>
    <property type="molecule type" value="Genomic_DNA"/>
</dbReference>
<dbReference type="PANTHER" id="PTHR22911">
    <property type="entry name" value="ACYL-MALONYL CONDENSING ENZYME-RELATED"/>
    <property type="match status" value="1"/>
</dbReference>
<comment type="caution">
    <text evidence="3">The sequence shown here is derived from an EMBL/GenBank/DDBJ whole genome shotgun (WGS) entry which is preliminary data.</text>
</comment>
<feature type="transmembrane region" description="Helical" evidence="1">
    <location>
        <begin position="262"/>
        <end position="280"/>
    </location>
</feature>
<accession>X7FG45</accession>
<name>X7FG45_9RHOB</name>
<dbReference type="PANTHER" id="PTHR22911:SF135">
    <property type="entry name" value="BLR4310 PROTEIN"/>
    <property type="match status" value="1"/>
</dbReference>
<dbReference type="STRING" id="1449351.RISW2_01105"/>
<feature type="domain" description="EamA" evidence="2">
    <location>
        <begin position="6"/>
        <end position="139"/>
    </location>
</feature>
<sequence>MSDNARGAVLMMVSMAAFTANDALIKRAGADLPLMQIIATRGVVASLALAALAWATGAFRARVSARDAGLVAFRSAAEVGAAWFYLTALLQMPLANVMALLQTLPLTVTLAAALVFGEPVGWRRWSAIGLGFLGMLLIVRPGTEGFDAYTTYALIAVGFVTARDLVVRRMSAELPAILVTLAASVAVTVFAALLSLGERWEPFTPASGAMVLGAAALVSLAYLLSVLVMRTGEVGAIAPFRYTGLVWALLLGWFVFGDWPQALTLAGAALIAGSGVFTLARERRLRRRTATPAGRPIG</sequence>
<evidence type="ECO:0000313" key="4">
    <source>
        <dbReference type="Proteomes" id="UP000023430"/>
    </source>
</evidence>
<feature type="transmembrane region" description="Helical" evidence="1">
    <location>
        <begin position="240"/>
        <end position="256"/>
    </location>
</feature>
<feature type="transmembrane region" description="Helical" evidence="1">
    <location>
        <begin position="125"/>
        <end position="143"/>
    </location>
</feature>
<dbReference type="Gene3D" id="1.10.3730.20">
    <property type="match status" value="1"/>
</dbReference>
<dbReference type="eggNOG" id="COG0697">
    <property type="taxonomic scope" value="Bacteria"/>
</dbReference>
<dbReference type="AlphaFoldDB" id="X7FG45"/>
<feature type="transmembrane region" description="Helical" evidence="1">
    <location>
        <begin position="71"/>
        <end position="91"/>
    </location>
</feature>
<proteinExistence type="predicted"/>
<dbReference type="Pfam" id="PF00892">
    <property type="entry name" value="EamA"/>
    <property type="match status" value="1"/>
</dbReference>
<protein>
    <submittedName>
        <fullName evidence="3">Membrane protein</fullName>
    </submittedName>
</protein>
<dbReference type="InterPro" id="IPR037185">
    <property type="entry name" value="EmrE-like"/>
</dbReference>
<feature type="transmembrane region" description="Helical" evidence="1">
    <location>
        <begin position="97"/>
        <end position="116"/>
    </location>
</feature>
<gene>
    <name evidence="3" type="ORF">RISW2_01105</name>
</gene>
<keyword evidence="1" id="KW-1133">Transmembrane helix</keyword>